<sequence>MGWIWKDDESDGLTSSAGDIREYHQSPKPSSAGCSTRKVVQSRCRTEEVEPGKFIRKCEKTEEILRDCIGRLRYLDYNLQTQCNTRALDTLLRLTPLSLWNSSLRFSADLDRPVEVVESNKEYTEDDVTDQVVKGSFSMGSEQGILDFPGLRSDIDAIEQNFFHGLGRFFEAADEIKNDFFNAFGMPHVFDGESTSRKRGVPFENQPQREAFPKPNDPDSGHIDLSELSRDV</sequence>
<evidence type="ECO:0000313" key="3">
    <source>
        <dbReference type="Proteomes" id="UP000813462"/>
    </source>
</evidence>
<protein>
    <recommendedName>
        <fullName evidence="4">Mal d 1-associated protein</fullName>
    </recommendedName>
</protein>
<name>A0A978UBY1_ZIZJJ</name>
<dbReference type="InterPro" id="IPR053346">
    <property type="entry name" value="Fra_a_1-associated"/>
</dbReference>
<accession>A0A978UBY1</accession>
<feature type="region of interest" description="Disordered" evidence="1">
    <location>
        <begin position="1"/>
        <end position="34"/>
    </location>
</feature>
<feature type="region of interest" description="Disordered" evidence="1">
    <location>
        <begin position="194"/>
        <end position="232"/>
    </location>
</feature>
<dbReference type="Proteomes" id="UP000813462">
    <property type="component" value="Unassembled WGS sequence"/>
</dbReference>
<dbReference type="PANTHER" id="PTHR35722">
    <property type="entry name" value="MAL D 1-ASSOCIATED PROTEIN"/>
    <property type="match status" value="1"/>
</dbReference>
<proteinExistence type="predicted"/>
<evidence type="ECO:0008006" key="4">
    <source>
        <dbReference type="Google" id="ProtNLM"/>
    </source>
</evidence>
<comment type="caution">
    <text evidence="2">The sequence shown here is derived from an EMBL/GenBank/DDBJ whole genome shotgun (WGS) entry which is preliminary data.</text>
</comment>
<gene>
    <name evidence="2" type="ORF">FEM48_Zijuj12G0073300</name>
</gene>
<dbReference type="PANTHER" id="PTHR35722:SF1">
    <property type="entry name" value="MAL D 1-ASSOCIATED PROTEIN"/>
    <property type="match status" value="1"/>
</dbReference>
<dbReference type="EMBL" id="JAEACU010000012">
    <property type="protein sequence ID" value="KAH7512274.1"/>
    <property type="molecule type" value="Genomic_DNA"/>
</dbReference>
<dbReference type="AlphaFoldDB" id="A0A978UBY1"/>
<evidence type="ECO:0000313" key="2">
    <source>
        <dbReference type="EMBL" id="KAH7512274.1"/>
    </source>
</evidence>
<feature type="compositionally biased region" description="Basic and acidic residues" evidence="1">
    <location>
        <begin position="216"/>
        <end position="232"/>
    </location>
</feature>
<reference evidence="2" key="1">
    <citation type="journal article" date="2021" name="Front. Plant Sci.">
        <title>Chromosome-Scale Genome Assembly for Chinese Sour Jujube and Insights Into Its Genome Evolution and Domestication Signature.</title>
        <authorList>
            <person name="Shen L.-Y."/>
            <person name="Luo H."/>
            <person name="Wang X.-L."/>
            <person name="Wang X.-M."/>
            <person name="Qiu X.-J."/>
            <person name="Liu H."/>
            <person name="Zhou S.-S."/>
            <person name="Jia K.-H."/>
            <person name="Nie S."/>
            <person name="Bao Y.-T."/>
            <person name="Zhang R.-G."/>
            <person name="Yun Q.-Z."/>
            <person name="Chai Y.-H."/>
            <person name="Lu J.-Y."/>
            <person name="Li Y."/>
            <person name="Zhao S.-W."/>
            <person name="Mao J.-F."/>
            <person name="Jia S.-G."/>
            <person name="Mao Y.-M."/>
        </authorList>
    </citation>
    <scope>NUCLEOTIDE SEQUENCE</scope>
    <source>
        <strain evidence="2">AT0</strain>
        <tissue evidence="2">Leaf</tissue>
    </source>
</reference>
<organism evidence="2 3">
    <name type="scientific">Ziziphus jujuba var. spinosa</name>
    <dbReference type="NCBI Taxonomy" id="714518"/>
    <lineage>
        <taxon>Eukaryota</taxon>
        <taxon>Viridiplantae</taxon>
        <taxon>Streptophyta</taxon>
        <taxon>Embryophyta</taxon>
        <taxon>Tracheophyta</taxon>
        <taxon>Spermatophyta</taxon>
        <taxon>Magnoliopsida</taxon>
        <taxon>eudicotyledons</taxon>
        <taxon>Gunneridae</taxon>
        <taxon>Pentapetalae</taxon>
        <taxon>rosids</taxon>
        <taxon>fabids</taxon>
        <taxon>Rosales</taxon>
        <taxon>Rhamnaceae</taxon>
        <taxon>Paliureae</taxon>
        <taxon>Ziziphus</taxon>
    </lineage>
</organism>
<evidence type="ECO:0000256" key="1">
    <source>
        <dbReference type="SAM" id="MobiDB-lite"/>
    </source>
</evidence>